<gene>
    <name evidence="2" type="ORF">mRhiFer1_010111</name>
</gene>
<protein>
    <submittedName>
        <fullName evidence="2">Uncharacterized protein</fullName>
    </submittedName>
</protein>
<name>A0A7J7XPC2_RHIFE</name>
<feature type="region of interest" description="Disordered" evidence="1">
    <location>
        <begin position="129"/>
        <end position="149"/>
    </location>
</feature>
<reference evidence="2 3" key="1">
    <citation type="journal article" date="2020" name="Nature">
        <title>Six reference-quality genomes reveal evolution of bat adaptations.</title>
        <authorList>
            <person name="Jebb D."/>
            <person name="Huang Z."/>
            <person name="Pippel M."/>
            <person name="Hughes G.M."/>
            <person name="Lavrichenko K."/>
            <person name="Devanna P."/>
            <person name="Winkler S."/>
            <person name="Jermiin L.S."/>
            <person name="Skirmuntt E.C."/>
            <person name="Katzourakis A."/>
            <person name="Burkitt-Gray L."/>
            <person name="Ray D.A."/>
            <person name="Sullivan K.A.M."/>
            <person name="Roscito J.G."/>
            <person name="Kirilenko B.M."/>
            <person name="Davalos L.M."/>
            <person name="Corthals A.P."/>
            <person name="Power M.L."/>
            <person name="Jones G."/>
            <person name="Ransome R.D."/>
            <person name="Dechmann D.K.N."/>
            <person name="Locatelli A.G."/>
            <person name="Puechmaille S.J."/>
            <person name="Fedrigo O."/>
            <person name="Jarvis E.D."/>
            <person name="Hiller M."/>
            <person name="Vernes S.C."/>
            <person name="Myers E.W."/>
            <person name="Teeling E.C."/>
        </authorList>
    </citation>
    <scope>NUCLEOTIDE SEQUENCE [LARGE SCALE GENOMIC DNA]</scope>
    <source>
        <strain evidence="2">MRhiFer1</strain>
        <tissue evidence="2">Lung</tissue>
    </source>
</reference>
<dbReference type="EMBL" id="JACAGC010000008">
    <property type="protein sequence ID" value="KAF6351593.1"/>
    <property type="molecule type" value="Genomic_DNA"/>
</dbReference>
<dbReference type="Proteomes" id="UP000585614">
    <property type="component" value="Unassembled WGS sequence"/>
</dbReference>
<evidence type="ECO:0000313" key="3">
    <source>
        <dbReference type="Proteomes" id="UP000585614"/>
    </source>
</evidence>
<sequence>MQVTKPRRALAALVPGEHPAEPGEHAQVAAPRLGKARAATVRVAPGPGCRGPQSLPARRPPGWAPVRAAHALGPPLKGPARSRPVLRLSRPSLRSKLRLGWRGAFTPLSPFSPGTVKLLQSCGGSLQRAKRCADSREIPGSEGPRSGIS</sequence>
<evidence type="ECO:0000313" key="2">
    <source>
        <dbReference type="EMBL" id="KAF6351593.1"/>
    </source>
</evidence>
<dbReference type="AlphaFoldDB" id="A0A7J7XPC2"/>
<comment type="caution">
    <text evidence="2">The sequence shown here is derived from an EMBL/GenBank/DDBJ whole genome shotgun (WGS) entry which is preliminary data.</text>
</comment>
<accession>A0A7J7XPC2</accession>
<feature type="region of interest" description="Disordered" evidence="1">
    <location>
        <begin position="43"/>
        <end position="62"/>
    </location>
</feature>
<organism evidence="2 3">
    <name type="scientific">Rhinolophus ferrumequinum</name>
    <name type="common">Greater horseshoe bat</name>
    <dbReference type="NCBI Taxonomy" id="59479"/>
    <lineage>
        <taxon>Eukaryota</taxon>
        <taxon>Metazoa</taxon>
        <taxon>Chordata</taxon>
        <taxon>Craniata</taxon>
        <taxon>Vertebrata</taxon>
        <taxon>Euteleostomi</taxon>
        <taxon>Mammalia</taxon>
        <taxon>Eutheria</taxon>
        <taxon>Laurasiatheria</taxon>
        <taxon>Chiroptera</taxon>
        <taxon>Yinpterochiroptera</taxon>
        <taxon>Rhinolophoidea</taxon>
        <taxon>Rhinolophidae</taxon>
        <taxon>Rhinolophinae</taxon>
        <taxon>Rhinolophus</taxon>
    </lineage>
</organism>
<evidence type="ECO:0000256" key="1">
    <source>
        <dbReference type="SAM" id="MobiDB-lite"/>
    </source>
</evidence>
<proteinExistence type="predicted"/>